<reference evidence="1 2" key="1">
    <citation type="submission" date="2024-08" db="EMBL/GenBank/DDBJ databases">
        <title>Insights into the chromosomal genome structure of Flemingia macrophylla.</title>
        <authorList>
            <person name="Ding Y."/>
            <person name="Zhao Y."/>
            <person name="Bi W."/>
            <person name="Wu M."/>
            <person name="Zhao G."/>
            <person name="Gong Y."/>
            <person name="Li W."/>
            <person name="Zhang P."/>
        </authorList>
    </citation>
    <scope>NUCLEOTIDE SEQUENCE [LARGE SCALE GENOMIC DNA]</scope>
    <source>
        <strain evidence="1">DYQJB</strain>
        <tissue evidence="1">Leaf</tissue>
    </source>
</reference>
<gene>
    <name evidence="1" type="ORF">Fmac_015571</name>
</gene>
<sequence length="55" mass="6224">MSILRHLKIARLEKNSVTAACCYLCPDCGSRGSEVLICCCFDDSLNMEFLHRMLL</sequence>
<evidence type="ECO:0000313" key="2">
    <source>
        <dbReference type="Proteomes" id="UP001603857"/>
    </source>
</evidence>
<protein>
    <submittedName>
        <fullName evidence="1">Uncharacterized protein</fullName>
    </submittedName>
</protein>
<dbReference type="Proteomes" id="UP001603857">
    <property type="component" value="Unassembled WGS sequence"/>
</dbReference>
<proteinExistence type="predicted"/>
<evidence type="ECO:0000313" key="1">
    <source>
        <dbReference type="EMBL" id="KAL2334358.1"/>
    </source>
</evidence>
<dbReference type="EMBL" id="JBGMDY010000005">
    <property type="protein sequence ID" value="KAL2334358.1"/>
    <property type="molecule type" value="Genomic_DNA"/>
</dbReference>
<keyword evidence="2" id="KW-1185">Reference proteome</keyword>
<organism evidence="1 2">
    <name type="scientific">Flemingia macrophylla</name>
    <dbReference type="NCBI Taxonomy" id="520843"/>
    <lineage>
        <taxon>Eukaryota</taxon>
        <taxon>Viridiplantae</taxon>
        <taxon>Streptophyta</taxon>
        <taxon>Embryophyta</taxon>
        <taxon>Tracheophyta</taxon>
        <taxon>Spermatophyta</taxon>
        <taxon>Magnoliopsida</taxon>
        <taxon>eudicotyledons</taxon>
        <taxon>Gunneridae</taxon>
        <taxon>Pentapetalae</taxon>
        <taxon>rosids</taxon>
        <taxon>fabids</taxon>
        <taxon>Fabales</taxon>
        <taxon>Fabaceae</taxon>
        <taxon>Papilionoideae</taxon>
        <taxon>50 kb inversion clade</taxon>
        <taxon>NPAAA clade</taxon>
        <taxon>indigoferoid/millettioid clade</taxon>
        <taxon>Phaseoleae</taxon>
        <taxon>Flemingia</taxon>
    </lineage>
</organism>
<name>A0ABD1MEY0_9FABA</name>
<accession>A0ABD1MEY0</accession>
<comment type="caution">
    <text evidence="1">The sequence shown here is derived from an EMBL/GenBank/DDBJ whole genome shotgun (WGS) entry which is preliminary data.</text>
</comment>
<dbReference type="AlphaFoldDB" id="A0ABD1MEY0"/>